<evidence type="ECO:0000313" key="2">
    <source>
        <dbReference type="EMBL" id="SPD33550.1"/>
    </source>
</evidence>
<keyword evidence="1" id="KW-0472">Membrane</keyword>
<keyword evidence="1" id="KW-0812">Transmembrane</keyword>
<dbReference type="EMBL" id="OIVN01006459">
    <property type="protein sequence ID" value="SPD33550.1"/>
    <property type="molecule type" value="Genomic_DNA"/>
</dbReference>
<dbReference type="AlphaFoldDB" id="A0A2N9JAH0"/>
<organism evidence="2">
    <name type="scientific">Fagus sylvatica</name>
    <name type="common">Beechnut</name>
    <dbReference type="NCBI Taxonomy" id="28930"/>
    <lineage>
        <taxon>Eukaryota</taxon>
        <taxon>Viridiplantae</taxon>
        <taxon>Streptophyta</taxon>
        <taxon>Embryophyta</taxon>
        <taxon>Tracheophyta</taxon>
        <taxon>Spermatophyta</taxon>
        <taxon>Magnoliopsida</taxon>
        <taxon>eudicotyledons</taxon>
        <taxon>Gunneridae</taxon>
        <taxon>Pentapetalae</taxon>
        <taxon>rosids</taxon>
        <taxon>fabids</taxon>
        <taxon>Fagales</taxon>
        <taxon>Fagaceae</taxon>
        <taxon>Fagus</taxon>
    </lineage>
</organism>
<gene>
    <name evidence="2" type="ORF">FSB_LOCUS61432</name>
</gene>
<sequence length="161" mass="17326">MWRKESLVRWRHNRDGARGCRRELVAVQGWWRRKGFAVSFGRGLGVLMGASVGFGFGYLDSQPSTKGNGGFYDGFCLCGGIGRVDCFGGGFRGDGFGGGTDLVPFIFYECLHHFLSSKGLVMVIDSVMLSGTTATTVAAACGSPHSGGWKSIGWEDRSSNH</sequence>
<protein>
    <submittedName>
        <fullName evidence="2">Uncharacterized protein</fullName>
    </submittedName>
</protein>
<accession>A0A2N9JAH0</accession>
<name>A0A2N9JAH0_FAGSY</name>
<keyword evidence="1" id="KW-1133">Transmembrane helix</keyword>
<reference evidence="2" key="1">
    <citation type="submission" date="2018-02" db="EMBL/GenBank/DDBJ databases">
        <authorList>
            <person name="Cohen D.B."/>
            <person name="Kent A.D."/>
        </authorList>
    </citation>
    <scope>NUCLEOTIDE SEQUENCE</scope>
</reference>
<feature type="transmembrane region" description="Helical" evidence="1">
    <location>
        <begin position="40"/>
        <end position="59"/>
    </location>
</feature>
<evidence type="ECO:0000256" key="1">
    <source>
        <dbReference type="SAM" id="Phobius"/>
    </source>
</evidence>
<proteinExistence type="predicted"/>